<dbReference type="EMBL" id="JAFHKK010000012">
    <property type="protein sequence ID" value="MBN2964478.1"/>
    <property type="molecule type" value="Genomic_DNA"/>
</dbReference>
<dbReference type="SUPFAM" id="SSF51569">
    <property type="entry name" value="Aldolase"/>
    <property type="match status" value="1"/>
</dbReference>
<dbReference type="NCBIfam" id="TIGR03586">
    <property type="entry name" value="PseI"/>
    <property type="match status" value="1"/>
</dbReference>
<dbReference type="CDD" id="cd11615">
    <property type="entry name" value="SAF_NeuB_like"/>
    <property type="match status" value="1"/>
</dbReference>
<dbReference type="SUPFAM" id="SSF51269">
    <property type="entry name" value="AFP III-like domain"/>
    <property type="match status" value="1"/>
</dbReference>
<feature type="domain" description="AFP-like" evidence="2">
    <location>
        <begin position="289"/>
        <end position="346"/>
    </location>
</feature>
<dbReference type="InterPro" id="IPR013132">
    <property type="entry name" value="PseI/NeuA/B-like_N"/>
</dbReference>
<protein>
    <recommendedName>
        <fullName evidence="1">Pseudaminic acid synthase</fullName>
        <ecNumber evidence="1">2.5.1.97</ecNumber>
    </recommendedName>
</protein>
<dbReference type="InterPro" id="IPR057736">
    <property type="entry name" value="SAF_PseI/NeuA/NeuB"/>
</dbReference>
<dbReference type="GO" id="GO:0016740">
    <property type="term" value="F:transferase activity"/>
    <property type="evidence" value="ECO:0007669"/>
    <property type="project" value="UniProtKB-KW"/>
</dbReference>
<organism evidence="3 4">
    <name type="scientific">Sulfurospirillum tamanense</name>
    <dbReference type="NCBI Taxonomy" id="2813362"/>
    <lineage>
        <taxon>Bacteria</taxon>
        <taxon>Pseudomonadati</taxon>
        <taxon>Campylobacterota</taxon>
        <taxon>Epsilonproteobacteria</taxon>
        <taxon>Campylobacterales</taxon>
        <taxon>Sulfurospirillaceae</taxon>
        <taxon>Sulfurospirillum</taxon>
    </lineage>
</organism>
<dbReference type="Gene3D" id="3.20.20.70">
    <property type="entry name" value="Aldolase class I"/>
    <property type="match status" value="1"/>
</dbReference>
<reference evidence="3 4" key="2">
    <citation type="submission" date="2021-02" db="EMBL/GenBank/DDBJ databases">
        <title>Sulfurospirillum tamanensis sp. nov.</title>
        <authorList>
            <person name="Frolova A."/>
            <person name="Merkel A."/>
            <person name="Slobodkin A."/>
        </authorList>
    </citation>
    <scope>NUCLEOTIDE SEQUENCE [LARGE SCALE GENOMIC DNA]</scope>
    <source>
        <strain evidence="3 4">T05b</strain>
    </source>
</reference>
<comment type="caution">
    <text evidence="3">The sequence shown here is derived from an EMBL/GenBank/DDBJ whole genome shotgun (WGS) entry which is preliminary data.</text>
</comment>
<dbReference type="PANTHER" id="PTHR42966:SF2">
    <property type="entry name" value="PSEUDAMINIC ACID SYNTHASE"/>
    <property type="match status" value="1"/>
</dbReference>
<evidence type="ECO:0000313" key="3">
    <source>
        <dbReference type="EMBL" id="MBN2964478.1"/>
    </source>
</evidence>
<dbReference type="InterPro" id="IPR006190">
    <property type="entry name" value="SAF_AFP_Neu5Ac"/>
</dbReference>
<accession>A0ABS2WSX0</accession>
<dbReference type="SMART" id="SM00858">
    <property type="entry name" value="SAF"/>
    <property type="match status" value="1"/>
</dbReference>
<dbReference type="InterPro" id="IPR013974">
    <property type="entry name" value="SAF"/>
</dbReference>
<gene>
    <name evidence="3" type="primary">pseI</name>
    <name evidence="3" type="ORF">JWV37_06780</name>
</gene>
<dbReference type="EC" id="2.5.1.97" evidence="1"/>
<keyword evidence="4" id="KW-1185">Reference proteome</keyword>
<name>A0ABS2WSX0_9BACT</name>
<dbReference type="RefSeq" id="WP_205459029.1">
    <property type="nucleotide sequence ID" value="NZ_JAFHKK010000012.1"/>
</dbReference>
<dbReference type="Proteomes" id="UP000703590">
    <property type="component" value="Unassembled WGS sequence"/>
</dbReference>
<keyword evidence="3" id="KW-0808">Transferase</keyword>
<dbReference type="Pfam" id="PF08666">
    <property type="entry name" value="SAF"/>
    <property type="match status" value="1"/>
</dbReference>
<dbReference type="Gene3D" id="3.90.1210.10">
    <property type="entry name" value="Antifreeze-like/N-acetylneuraminic acid synthase C-terminal domain"/>
    <property type="match status" value="1"/>
</dbReference>
<sequence>MRIGTFDFATQKTFIIAELSANHNGSLDLAIQTIRAAARAGADAIKLQTYTADTITLDADTPDFRIDGGTLWDGQSLHALYQKAYTPWEWHAKLFAAAKEAGLLCFSSPFDSSAVEFLEQFDPPAYKIASFEATDHALIELCLRTGKPLILSTGIATEEELDEVVALARKTGNEQLIFLHCVSAYPAPLERANLTTLAKIPERFGVLAGFSDHTLGITAPVAAVALGARVIEKHFILDGTIPSPDHAFSLDEHAFGAMVASVRQCEALLGKPSFAMDAYKEKNRRFARSLYVSAPIKAGERLTTANIKSVRPGYGLHPRHLPQVLGKKAARDLQKGERLRLEDLHV</sequence>
<reference evidence="4" key="1">
    <citation type="submission" date="2021-02" db="EMBL/GenBank/DDBJ databases">
        <title>Sulfurospirillum tamanensis sp. nov.</title>
        <authorList>
            <person name="Merkel A.Y."/>
        </authorList>
    </citation>
    <scope>NUCLEOTIDE SEQUENCE [LARGE SCALE GENOMIC DNA]</scope>
    <source>
        <strain evidence="4">T05b</strain>
    </source>
</reference>
<proteinExistence type="predicted"/>
<dbReference type="PROSITE" id="PS50844">
    <property type="entry name" value="AFP_LIKE"/>
    <property type="match status" value="1"/>
</dbReference>
<dbReference type="PANTHER" id="PTHR42966">
    <property type="entry name" value="N-ACETYLNEURAMINATE SYNTHASE"/>
    <property type="match status" value="1"/>
</dbReference>
<evidence type="ECO:0000256" key="1">
    <source>
        <dbReference type="NCBIfam" id="TIGR03586"/>
    </source>
</evidence>
<evidence type="ECO:0000313" key="4">
    <source>
        <dbReference type="Proteomes" id="UP000703590"/>
    </source>
</evidence>
<evidence type="ECO:0000259" key="2">
    <source>
        <dbReference type="PROSITE" id="PS50844"/>
    </source>
</evidence>
<dbReference type="InterPro" id="IPR036732">
    <property type="entry name" value="AFP_Neu5c_C_sf"/>
</dbReference>
<dbReference type="InterPro" id="IPR020030">
    <property type="entry name" value="Pseudaminic_synth_PseI"/>
</dbReference>
<dbReference type="Pfam" id="PF03102">
    <property type="entry name" value="NeuB"/>
    <property type="match status" value="1"/>
</dbReference>
<dbReference type="InterPro" id="IPR051690">
    <property type="entry name" value="PseI-like"/>
</dbReference>
<dbReference type="InterPro" id="IPR013785">
    <property type="entry name" value="Aldolase_TIM"/>
</dbReference>